<proteinExistence type="predicted"/>
<evidence type="ECO:0000313" key="1">
    <source>
        <dbReference type="EMBL" id="GCC36726.1"/>
    </source>
</evidence>
<dbReference type="Proteomes" id="UP000287033">
    <property type="component" value="Unassembled WGS sequence"/>
</dbReference>
<sequence>MARSQSDRAGQFSGGLFCGRALFARAESGYDLLEGYEISGRGVDAGAGIELVGGGLDKRVGLESVGGVGNRGRGAVQLLLGLASRVTRSLSRRRGPGAGIPGDTAEMEWSTVRTVTAPAED</sequence>
<protein>
    <submittedName>
        <fullName evidence="1">Uncharacterized protein</fullName>
    </submittedName>
</protein>
<reference evidence="1 2" key="1">
    <citation type="journal article" date="2018" name="Nat. Ecol. Evol.">
        <title>Shark genomes provide insights into elasmobranch evolution and the origin of vertebrates.</title>
        <authorList>
            <person name="Hara Y"/>
            <person name="Yamaguchi K"/>
            <person name="Onimaru K"/>
            <person name="Kadota M"/>
            <person name="Koyanagi M"/>
            <person name="Keeley SD"/>
            <person name="Tatsumi K"/>
            <person name="Tanaka K"/>
            <person name="Motone F"/>
            <person name="Kageyama Y"/>
            <person name="Nozu R"/>
            <person name="Adachi N"/>
            <person name="Nishimura O"/>
            <person name="Nakagawa R"/>
            <person name="Tanegashima C"/>
            <person name="Kiyatake I"/>
            <person name="Matsumoto R"/>
            <person name="Murakumo K"/>
            <person name="Nishida K"/>
            <person name="Terakita A"/>
            <person name="Kuratani S"/>
            <person name="Sato K"/>
            <person name="Hyodo S Kuraku.S."/>
        </authorList>
    </citation>
    <scope>NUCLEOTIDE SEQUENCE [LARGE SCALE GENOMIC DNA]</scope>
</reference>
<evidence type="ECO:0000313" key="2">
    <source>
        <dbReference type="Proteomes" id="UP000287033"/>
    </source>
</evidence>
<comment type="caution">
    <text evidence="1">The sequence shown here is derived from an EMBL/GenBank/DDBJ whole genome shotgun (WGS) entry which is preliminary data.</text>
</comment>
<dbReference type="EMBL" id="BEZZ01000874">
    <property type="protein sequence ID" value="GCC36726.1"/>
    <property type="molecule type" value="Genomic_DNA"/>
</dbReference>
<dbReference type="AlphaFoldDB" id="A0A401T252"/>
<gene>
    <name evidence="1" type="ORF">chiPu_0015224</name>
</gene>
<name>A0A401T252_CHIPU</name>
<accession>A0A401T252</accession>
<organism evidence="1 2">
    <name type="scientific">Chiloscyllium punctatum</name>
    <name type="common">Brownbanded bambooshark</name>
    <name type="synonym">Hemiscyllium punctatum</name>
    <dbReference type="NCBI Taxonomy" id="137246"/>
    <lineage>
        <taxon>Eukaryota</taxon>
        <taxon>Metazoa</taxon>
        <taxon>Chordata</taxon>
        <taxon>Craniata</taxon>
        <taxon>Vertebrata</taxon>
        <taxon>Chondrichthyes</taxon>
        <taxon>Elasmobranchii</taxon>
        <taxon>Galeomorphii</taxon>
        <taxon>Galeoidea</taxon>
        <taxon>Orectolobiformes</taxon>
        <taxon>Hemiscylliidae</taxon>
        <taxon>Chiloscyllium</taxon>
    </lineage>
</organism>
<keyword evidence="2" id="KW-1185">Reference proteome</keyword>